<gene>
    <name evidence="16" type="ORF">SAMN02745724_02376</name>
</gene>
<keyword evidence="8 15" id="KW-0997">Cell inner membrane</keyword>
<evidence type="ECO:0000313" key="17">
    <source>
        <dbReference type="Proteomes" id="UP000198862"/>
    </source>
</evidence>
<keyword evidence="7 15" id="KW-1003">Cell membrane</keyword>
<dbReference type="EMBL" id="FOLO01000016">
    <property type="protein sequence ID" value="SFC72290.1"/>
    <property type="molecule type" value="Genomic_DNA"/>
</dbReference>
<evidence type="ECO:0000256" key="8">
    <source>
        <dbReference type="ARBA" id="ARBA00022519"/>
    </source>
</evidence>
<dbReference type="STRING" id="1123010.SAMN02745724_02376"/>
<evidence type="ECO:0000256" key="14">
    <source>
        <dbReference type="ARBA" id="ARBA00033444"/>
    </source>
</evidence>
<reference evidence="16 17" key="1">
    <citation type="submission" date="2016-10" db="EMBL/GenBank/DDBJ databases">
        <authorList>
            <person name="de Groot N.N."/>
        </authorList>
    </citation>
    <scope>NUCLEOTIDE SEQUENCE [LARGE SCALE GENOMIC DNA]</scope>
    <source>
        <strain evidence="16 17">DSM 6059</strain>
    </source>
</reference>
<keyword evidence="9 15" id="KW-0973">c-di-GMP</keyword>
<accession>A0A1I1LS53</accession>
<dbReference type="Pfam" id="PF03170">
    <property type="entry name" value="BcsB"/>
    <property type="match status" value="1"/>
</dbReference>
<comment type="subcellular location">
    <subcellularLocation>
        <location evidence="2">Cell inner membrane</location>
        <topology evidence="2">Single-pass membrane protein</topology>
    </subcellularLocation>
</comment>
<name>A0A1I1LS53_9GAMM</name>
<dbReference type="GO" id="GO:0006011">
    <property type="term" value="P:UDP-alpha-D-glucose metabolic process"/>
    <property type="evidence" value="ECO:0007669"/>
    <property type="project" value="InterPro"/>
</dbReference>
<dbReference type="PANTHER" id="PTHR39083">
    <property type="entry name" value="CYCLIC DI-GMP-BINDING PROTEIN"/>
    <property type="match status" value="1"/>
</dbReference>
<dbReference type="Proteomes" id="UP000198862">
    <property type="component" value="Unassembled WGS sequence"/>
</dbReference>
<evidence type="ECO:0000256" key="3">
    <source>
        <dbReference type="ARBA" id="ARBA00005186"/>
    </source>
</evidence>
<keyword evidence="10 15" id="KW-0812">Transmembrane</keyword>
<evidence type="ECO:0000256" key="15">
    <source>
        <dbReference type="RuleBase" id="RU365021"/>
    </source>
</evidence>
<proteinExistence type="inferred from homology"/>
<evidence type="ECO:0000313" key="16">
    <source>
        <dbReference type="EMBL" id="SFC72290.1"/>
    </source>
</evidence>
<feature type="transmembrane region" description="Helical" evidence="15">
    <location>
        <begin position="698"/>
        <end position="718"/>
    </location>
</feature>
<evidence type="ECO:0000256" key="11">
    <source>
        <dbReference type="ARBA" id="ARBA00022916"/>
    </source>
</evidence>
<dbReference type="InterPro" id="IPR018513">
    <property type="entry name" value="Cell_synthase_bac"/>
</dbReference>
<keyword evidence="13 15" id="KW-0472">Membrane</keyword>
<comment type="similarity">
    <text evidence="4 15">Belongs to the AcsB/BcsB family.</text>
</comment>
<dbReference type="Gene3D" id="2.60.120.260">
    <property type="entry name" value="Galactose-binding domain-like"/>
    <property type="match status" value="2"/>
</dbReference>
<evidence type="ECO:0000256" key="5">
    <source>
        <dbReference type="ARBA" id="ARBA00011437"/>
    </source>
</evidence>
<keyword evidence="12 15" id="KW-1133">Transmembrane helix</keyword>
<evidence type="ECO:0000256" key="10">
    <source>
        <dbReference type="ARBA" id="ARBA00022692"/>
    </source>
</evidence>
<dbReference type="InterPro" id="IPR003920">
    <property type="entry name" value="Cell_synth_B"/>
</dbReference>
<comment type="pathway">
    <text evidence="3 15">Glycan metabolism; bacterial cellulose biosynthesis.</text>
</comment>
<dbReference type="AlphaFoldDB" id="A0A1I1LS53"/>
<dbReference type="UniPathway" id="UPA00694"/>
<evidence type="ECO:0000256" key="2">
    <source>
        <dbReference type="ARBA" id="ARBA00004377"/>
    </source>
</evidence>
<sequence>MNFVWVKILLLLLLICSNVAMGKTIKVPLTDIFPVKSLDLRCIDAKYELKLPIPERWKINSARLSFSYINSASLLKKNSQLVVRLNGTPLAQMKLDPNAPEGSAEINLPPLLLQAGYNNVTFGVSQHYATQCELPCVPELWTRLKLDQAFIEFDYQLKELPQKISQVASALFDEKSFVDNKVNIITQDRTDKVLSLVGGVASGIGIRFNFQPLEFTSLSQIQENSDNLLIGTKEFVESYLAQYDIEFDVSKPVVKIFPLPTKVYDEENGDYFRADKRHALIVISGITEKEIRLAADSFDILSLPFPDSSKMELYEFEIPDIKLYSGKNTLGTGVDYPFSKMDFTTHTFRGFAGSNKQINFRLPPDFLIKPNQYVKVKLNFAYGAGSRLDSVLNVLLNEKYIASIHLDDPRGGLISNYEIDLPTYLFKGGANSLSFQPVMTPLITENCSFVHTENLFLTLFDNSNLHFPDMPHQITMPRLDLMFVNGFPYTRWPDGYQAKIYIPQVNDQTVAAALNIMGLLGQKNGYPLLSMEITSTLPQKYDGELIVIGKISDLPKKLAEIAPLSVGEQYRVPYPVFKSSDDENTVAISTQDSEISLQKGILMQFQSPDVLGRSIVMLTAKSDETVEKLSQAVTRGGVQSNIKGDLVLIDFIQDENAEPESTKFNYATTAIKVGKSYITGKGGKISPIESIMVNNPNLYWGLIFGLIIIFAWLFYWILNRRRINRQNQAQ</sequence>
<dbReference type="RefSeq" id="WP_091983939.1">
    <property type="nucleotide sequence ID" value="NZ_FOLO01000016.1"/>
</dbReference>
<evidence type="ECO:0000256" key="4">
    <source>
        <dbReference type="ARBA" id="ARBA00010714"/>
    </source>
</evidence>
<comment type="function">
    <text evidence="1 15">Binds the cellulose synthase activator, bis-(3'-5') cyclic diguanylic acid (c-di-GMP).</text>
</comment>
<keyword evidence="17" id="KW-1185">Reference proteome</keyword>
<dbReference type="OrthoDB" id="9806702at2"/>
<evidence type="ECO:0000256" key="1">
    <source>
        <dbReference type="ARBA" id="ARBA00002057"/>
    </source>
</evidence>
<evidence type="ECO:0000256" key="6">
    <source>
        <dbReference type="ARBA" id="ARBA00021844"/>
    </source>
</evidence>
<evidence type="ECO:0000256" key="12">
    <source>
        <dbReference type="ARBA" id="ARBA00022989"/>
    </source>
</evidence>
<evidence type="ECO:0000256" key="7">
    <source>
        <dbReference type="ARBA" id="ARBA00022475"/>
    </source>
</evidence>
<dbReference type="GO" id="GO:0030244">
    <property type="term" value="P:cellulose biosynthetic process"/>
    <property type="evidence" value="ECO:0007669"/>
    <property type="project" value="UniProtKB-KW"/>
</dbReference>
<protein>
    <recommendedName>
        <fullName evidence="6 15">Cyclic di-GMP-binding protein</fullName>
    </recommendedName>
    <alternativeName>
        <fullName evidence="14 15">Cellulose synthase regulatory subunit</fullName>
    </alternativeName>
</protein>
<evidence type="ECO:0000256" key="9">
    <source>
        <dbReference type="ARBA" id="ARBA00022636"/>
    </source>
</evidence>
<organism evidence="16 17">
    <name type="scientific">Pseudoalteromonas denitrificans DSM 6059</name>
    <dbReference type="NCBI Taxonomy" id="1123010"/>
    <lineage>
        <taxon>Bacteria</taxon>
        <taxon>Pseudomonadati</taxon>
        <taxon>Pseudomonadota</taxon>
        <taxon>Gammaproteobacteria</taxon>
        <taxon>Alteromonadales</taxon>
        <taxon>Pseudoalteromonadaceae</taxon>
        <taxon>Pseudoalteromonas</taxon>
    </lineage>
</organism>
<dbReference type="PRINTS" id="PR01440">
    <property type="entry name" value="CELLSNTHASEB"/>
</dbReference>
<dbReference type="GO" id="GO:0005886">
    <property type="term" value="C:plasma membrane"/>
    <property type="evidence" value="ECO:0007669"/>
    <property type="project" value="UniProtKB-SubCell"/>
</dbReference>
<comment type="subunit">
    <text evidence="5 15">Tightly associated with the cellulose synthase catalytic subunit.</text>
</comment>
<dbReference type="PANTHER" id="PTHR39083:SF1">
    <property type="entry name" value="CYCLIC DI-GMP-BINDING PROTEIN"/>
    <property type="match status" value="1"/>
</dbReference>
<keyword evidence="11 15" id="KW-0135">Cellulose biosynthesis</keyword>
<evidence type="ECO:0000256" key="13">
    <source>
        <dbReference type="ARBA" id="ARBA00023136"/>
    </source>
</evidence>